<dbReference type="Proteomes" id="UP001281761">
    <property type="component" value="Unassembled WGS sequence"/>
</dbReference>
<reference evidence="4 5" key="1">
    <citation type="journal article" date="2022" name="bioRxiv">
        <title>Genomics of Preaxostyla Flagellates Illuminates Evolutionary Transitions and the Path Towards Mitochondrial Loss.</title>
        <authorList>
            <person name="Novak L.V.F."/>
            <person name="Treitli S.C."/>
            <person name="Pyrih J."/>
            <person name="Halakuc P."/>
            <person name="Pipaliya S.V."/>
            <person name="Vacek V."/>
            <person name="Brzon O."/>
            <person name="Soukal P."/>
            <person name="Eme L."/>
            <person name="Dacks J.B."/>
            <person name="Karnkowska A."/>
            <person name="Elias M."/>
            <person name="Hampl V."/>
        </authorList>
    </citation>
    <scope>NUCLEOTIDE SEQUENCE [LARGE SCALE GENOMIC DNA]</scope>
    <source>
        <strain evidence="4">NAU3</strain>
        <tissue evidence="4">Gut</tissue>
    </source>
</reference>
<comment type="caution">
    <text evidence="4">The sequence shown here is derived from an EMBL/GenBank/DDBJ whole genome shotgun (WGS) entry which is preliminary data.</text>
</comment>
<accession>A0ABQ9XLI0</accession>
<dbReference type="InterPro" id="IPR002104">
    <property type="entry name" value="Integrase_catalytic"/>
</dbReference>
<protein>
    <recommendedName>
        <fullName evidence="3">Tyr recombinase domain-containing protein</fullName>
    </recommendedName>
</protein>
<proteinExistence type="predicted"/>
<dbReference type="Gene3D" id="1.10.443.10">
    <property type="entry name" value="Intergrase catalytic core"/>
    <property type="match status" value="1"/>
</dbReference>
<evidence type="ECO:0000313" key="5">
    <source>
        <dbReference type="Proteomes" id="UP001281761"/>
    </source>
</evidence>
<evidence type="ECO:0000259" key="3">
    <source>
        <dbReference type="PROSITE" id="PS51898"/>
    </source>
</evidence>
<dbReference type="SUPFAM" id="SSF56349">
    <property type="entry name" value="DNA breaking-rejoining enzymes"/>
    <property type="match status" value="1"/>
</dbReference>
<keyword evidence="5" id="KW-1185">Reference proteome</keyword>
<feature type="region of interest" description="Disordered" evidence="2">
    <location>
        <begin position="1"/>
        <end position="31"/>
    </location>
</feature>
<feature type="domain" description="Tyr recombinase" evidence="3">
    <location>
        <begin position="304"/>
        <end position="510"/>
    </location>
</feature>
<keyword evidence="1" id="KW-0233">DNA recombination</keyword>
<evidence type="ECO:0000313" key="4">
    <source>
        <dbReference type="EMBL" id="KAK2952609.1"/>
    </source>
</evidence>
<feature type="region of interest" description="Disordered" evidence="2">
    <location>
        <begin position="101"/>
        <end position="157"/>
    </location>
</feature>
<feature type="region of interest" description="Disordered" evidence="2">
    <location>
        <begin position="52"/>
        <end position="89"/>
    </location>
</feature>
<dbReference type="PROSITE" id="PS51898">
    <property type="entry name" value="TYR_RECOMBINASE"/>
    <property type="match status" value="1"/>
</dbReference>
<evidence type="ECO:0000256" key="2">
    <source>
        <dbReference type="SAM" id="MobiDB-lite"/>
    </source>
</evidence>
<name>A0ABQ9XLI0_9EUKA</name>
<dbReference type="EMBL" id="JARBJD010000101">
    <property type="protein sequence ID" value="KAK2952609.1"/>
    <property type="molecule type" value="Genomic_DNA"/>
</dbReference>
<gene>
    <name evidence="4" type="ORF">BLNAU_12437</name>
</gene>
<dbReference type="InterPro" id="IPR013762">
    <property type="entry name" value="Integrase-like_cat_sf"/>
</dbReference>
<evidence type="ECO:0000256" key="1">
    <source>
        <dbReference type="ARBA" id="ARBA00023172"/>
    </source>
</evidence>
<feature type="compositionally biased region" description="Pro residues" evidence="2">
    <location>
        <begin position="1"/>
        <end position="11"/>
    </location>
</feature>
<organism evidence="4 5">
    <name type="scientific">Blattamonas nauphoetae</name>
    <dbReference type="NCBI Taxonomy" id="2049346"/>
    <lineage>
        <taxon>Eukaryota</taxon>
        <taxon>Metamonada</taxon>
        <taxon>Preaxostyla</taxon>
        <taxon>Oxymonadida</taxon>
        <taxon>Blattamonas</taxon>
    </lineage>
</organism>
<dbReference type="InterPro" id="IPR011010">
    <property type="entry name" value="DNA_brk_join_enz"/>
</dbReference>
<sequence>MVRSPIPPLPPAVGVGGLRPPVGAGSSARGNETTARQVFGLVDRIVGNSDTSSFPNFDTAGAGPPVVGNEHTARRDPDTGPISNLDTVGAGTSVFRNEHTARHDPGISSFSNSDAVGAGTPVIGNKHTTRHNSGISSFPNCDAVGAGPPATGNDLTARQTLDPHLQPATHPPSPFFRELCEADGWEEGLISLEERRFKAQSKWRRAWRFFHQFCVSKSYEVAFIINPSTNIQKVLSEFALYLRPILRNSPRTPAQLVSNVKSSLQLFHPCLANDKTALRSIQKLLSRDTPLDTLPMYTNIWNINNLLRWTQLTAQRAANDPELHQTRTLMLVLAYTCCRREELTKLKWDRIEWPSSVMEGTPDRAVLSVKQKQHQDVYHQKTVFNEGTPDYSPFLALRAHRLNVDAAAPRLSPLPYSDLTNVWINFTTGQPLNQQRIAERIAAAFREMGLSSDFRPYSIKHAAISYLRLKRHVSLRVLNAHVGWSSGSTVADRYYVKPILDGSDDFTLVAAWWQPLEGGHGQGFPKIPIIFWVISKKWKTPNCL</sequence>